<dbReference type="Pfam" id="PF07714">
    <property type="entry name" value="PK_Tyr_Ser-Thr"/>
    <property type="match status" value="1"/>
</dbReference>
<dbReference type="SMART" id="SM00248">
    <property type="entry name" value="ANK"/>
    <property type="match status" value="2"/>
</dbReference>
<protein>
    <recommendedName>
        <fullName evidence="8">Protein kinase domain-containing protein</fullName>
    </recommendedName>
</protein>
<feature type="binding site" evidence="7">
    <location>
        <position position="220"/>
    </location>
    <ligand>
        <name>ATP</name>
        <dbReference type="ChEBI" id="CHEBI:30616"/>
    </ligand>
</feature>
<keyword evidence="3 7" id="KW-0547">Nucleotide-binding</keyword>
<evidence type="ECO:0000256" key="3">
    <source>
        <dbReference type="ARBA" id="ARBA00022741"/>
    </source>
</evidence>
<evidence type="ECO:0000256" key="1">
    <source>
        <dbReference type="ARBA" id="ARBA00005843"/>
    </source>
</evidence>
<dbReference type="PROSITE" id="PS00107">
    <property type="entry name" value="PROTEIN_KINASE_ATP"/>
    <property type="match status" value="1"/>
</dbReference>
<dbReference type="Pfam" id="PF00023">
    <property type="entry name" value="Ank"/>
    <property type="match status" value="1"/>
</dbReference>
<dbReference type="InterPro" id="IPR001245">
    <property type="entry name" value="Ser-Thr/Tyr_kinase_cat_dom"/>
</dbReference>
<dbReference type="PANTHER" id="PTHR44329">
    <property type="entry name" value="SERINE/THREONINE-PROTEIN KINASE TNNI3K-RELATED"/>
    <property type="match status" value="1"/>
</dbReference>
<dbReference type="PROSITE" id="PS50088">
    <property type="entry name" value="ANK_REPEAT"/>
    <property type="match status" value="1"/>
</dbReference>
<evidence type="ECO:0000256" key="7">
    <source>
        <dbReference type="PROSITE-ProRule" id="PRU10141"/>
    </source>
</evidence>
<dbReference type="SUPFAM" id="SSF56112">
    <property type="entry name" value="Protein kinase-like (PK-like)"/>
    <property type="match status" value="1"/>
</dbReference>
<dbReference type="SUPFAM" id="SSF48403">
    <property type="entry name" value="Ankyrin repeat"/>
    <property type="match status" value="1"/>
</dbReference>
<dbReference type="PROSITE" id="PS50011">
    <property type="entry name" value="PROTEIN_KINASE_DOM"/>
    <property type="match status" value="1"/>
</dbReference>
<dbReference type="Gene3D" id="1.10.510.10">
    <property type="entry name" value="Transferase(Phosphotransferase) domain 1"/>
    <property type="match status" value="1"/>
</dbReference>
<dbReference type="GO" id="GO:0004674">
    <property type="term" value="F:protein serine/threonine kinase activity"/>
    <property type="evidence" value="ECO:0007669"/>
    <property type="project" value="TreeGrafter"/>
</dbReference>
<comment type="caution">
    <text evidence="9">The sequence shown here is derived from an EMBL/GenBank/DDBJ whole genome shotgun (WGS) entry which is preliminary data.</text>
</comment>
<dbReference type="EMBL" id="JABCRI010000994">
    <property type="protein sequence ID" value="KAF8365137.1"/>
    <property type="molecule type" value="Genomic_DNA"/>
</dbReference>
<evidence type="ECO:0000256" key="4">
    <source>
        <dbReference type="ARBA" id="ARBA00022777"/>
    </source>
</evidence>
<evidence type="ECO:0000313" key="9">
    <source>
        <dbReference type="EMBL" id="KAF8365137.1"/>
    </source>
</evidence>
<evidence type="ECO:0000256" key="2">
    <source>
        <dbReference type="ARBA" id="ARBA00022679"/>
    </source>
</evidence>
<dbReference type="InterPro" id="IPR011009">
    <property type="entry name" value="Kinase-like_dom_sf"/>
</dbReference>
<dbReference type="AlphaFoldDB" id="A0A834Y8E8"/>
<dbReference type="FunFam" id="1.10.510.10:FF:002723">
    <property type="match status" value="1"/>
</dbReference>
<keyword evidence="5 7" id="KW-0067">ATP-binding</keyword>
<dbReference type="OMA" id="DIFRATW"/>
<dbReference type="Gene3D" id="3.30.200.20">
    <property type="entry name" value="Phosphorylase Kinase, domain 1"/>
    <property type="match status" value="1"/>
</dbReference>
<gene>
    <name evidence="9" type="ORF">HHK36_032880</name>
</gene>
<dbReference type="FunFam" id="3.30.200.20:FF:000180">
    <property type="entry name" value="serine/threonine-protein kinase STY46-like"/>
    <property type="match status" value="1"/>
</dbReference>
<dbReference type="PANTHER" id="PTHR44329:SF62">
    <property type="entry name" value="PROTEIN KINASE DOMAIN-CONTAINING PROTEIN"/>
    <property type="match status" value="1"/>
</dbReference>
<organism evidence="9 10">
    <name type="scientific">Tetracentron sinense</name>
    <name type="common">Spur-leaf</name>
    <dbReference type="NCBI Taxonomy" id="13715"/>
    <lineage>
        <taxon>Eukaryota</taxon>
        <taxon>Viridiplantae</taxon>
        <taxon>Streptophyta</taxon>
        <taxon>Embryophyta</taxon>
        <taxon>Tracheophyta</taxon>
        <taxon>Spermatophyta</taxon>
        <taxon>Magnoliopsida</taxon>
        <taxon>Trochodendrales</taxon>
        <taxon>Trochodendraceae</taxon>
        <taxon>Tetracentron</taxon>
    </lineage>
</organism>
<sequence length="478" mass="54509">MHLGYDLRRFQARHVVKMRKNGSLSSHDETFRVLNVALNLQIFEILGFEARPPWCDVNRVDFPDRFNRMQPQMIDLEGPYRLLYCSSKGDKDGVMQEIQKGVSPNLADYDKRTALHLASCEGCTEIVDLLLEEGADVNSIDRWGPHDLQPLSDARSLHHEGICKKLEARGGTDPVELDSQNPCYAIDRMEVDMDHSTLIGQGSYGEVYLVKWRGTAIAAKTIRSSIASNHRDLSAFMKELALWQRLRHPNIVQFLGVLKSSDRLIFLTEYLCNKGKLDPSTVIAFALDIARGMNYLHQHKPHAIIHRDLTPRNVLQDGAGHLKVTDFGLSKIAQEKDAYGYKMTGGTGSYRYMAPEVFRRESYGKSVDVFSFALLVHEMFQGGPSNRAEAPEEVADRRAYEDSRPPLSSFVYPIAMKTLLQECWHKNPDYRPSFEDIITQLELIQESLQKRKPWKFGVGVSSYERVQNAVYRLYKLPP</sequence>
<keyword evidence="4" id="KW-0418">Kinase</keyword>
<dbReference type="InterPro" id="IPR051681">
    <property type="entry name" value="Ser/Thr_Kinases-Pseudokinases"/>
</dbReference>
<dbReference type="Gene3D" id="1.25.40.20">
    <property type="entry name" value="Ankyrin repeat-containing domain"/>
    <property type="match status" value="1"/>
</dbReference>
<name>A0A834Y8E8_TETSI</name>
<dbReference type="InterPro" id="IPR002110">
    <property type="entry name" value="Ankyrin_rpt"/>
</dbReference>
<dbReference type="GO" id="GO:0005524">
    <property type="term" value="F:ATP binding"/>
    <property type="evidence" value="ECO:0007669"/>
    <property type="project" value="UniProtKB-UniRule"/>
</dbReference>
<feature type="repeat" description="ANK" evidence="6">
    <location>
        <begin position="110"/>
        <end position="142"/>
    </location>
</feature>
<reference evidence="9 10" key="1">
    <citation type="submission" date="2020-04" db="EMBL/GenBank/DDBJ databases">
        <title>Plant Genome Project.</title>
        <authorList>
            <person name="Zhang R.-G."/>
        </authorList>
    </citation>
    <scope>NUCLEOTIDE SEQUENCE [LARGE SCALE GENOMIC DNA]</scope>
    <source>
        <strain evidence="9">YNK0</strain>
        <tissue evidence="9">Leaf</tissue>
    </source>
</reference>
<keyword evidence="10" id="KW-1185">Reference proteome</keyword>
<dbReference type="Proteomes" id="UP000655225">
    <property type="component" value="Unassembled WGS sequence"/>
</dbReference>
<dbReference type="InterPro" id="IPR017441">
    <property type="entry name" value="Protein_kinase_ATP_BS"/>
</dbReference>
<dbReference type="InterPro" id="IPR000719">
    <property type="entry name" value="Prot_kinase_dom"/>
</dbReference>
<dbReference type="OrthoDB" id="4062651at2759"/>
<evidence type="ECO:0000256" key="5">
    <source>
        <dbReference type="ARBA" id="ARBA00022840"/>
    </source>
</evidence>
<dbReference type="InterPro" id="IPR036770">
    <property type="entry name" value="Ankyrin_rpt-contain_sf"/>
</dbReference>
<comment type="similarity">
    <text evidence="1">Belongs to the protein kinase superfamily. TKL Ser/Thr protein kinase family.</text>
</comment>
<keyword evidence="6" id="KW-0040">ANK repeat</keyword>
<evidence type="ECO:0000256" key="6">
    <source>
        <dbReference type="PROSITE-ProRule" id="PRU00023"/>
    </source>
</evidence>
<accession>A0A834Y8E8</accession>
<proteinExistence type="inferred from homology"/>
<dbReference type="CDD" id="cd13999">
    <property type="entry name" value="STKc_MAP3K-like"/>
    <property type="match status" value="1"/>
</dbReference>
<evidence type="ECO:0000259" key="8">
    <source>
        <dbReference type="PROSITE" id="PS50011"/>
    </source>
</evidence>
<dbReference type="PROSITE" id="PS50297">
    <property type="entry name" value="ANK_REP_REGION"/>
    <property type="match status" value="1"/>
</dbReference>
<evidence type="ECO:0000313" key="10">
    <source>
        <dbReference type="Proteomes" id="UP000655225"/>
    </source>
</evidence>
<keyword evidence="2" id="KW-0808">Transferase</keyword>
<feature type="domain" description="Protein kinase" evidence="8">
    <location>
        <begin position="193"/>
        <end position="444"/>
    </location>
</feature>